<keyword evidence="3" id="KW-1185">Reference proteome</keyword>
<dbReference type="InterPro" id="IPR007110">
    <property type="entry name" value="Ig-like_dom"/>
</dbReference>
<dbReference type="InterPro" id="IPR003598">
    <property type="entry name" value="Ig_sub2"/>
</dbReference>
<dbReference type="SUPFAM" id="SSF49899">
    <property type="entry name" value="Concanavalin A-like lectins/glucanases"/>
    <property type="match status" value="1"/>
</dbReference>
<dbReference type="EMBL" id="CP019633">
    <property type="protein sequence ID" value="AQQ08374.1"/>
    <property type="molecule type" value="Genomic_DNA"/>
</dbReference>
<dbReference type="GO" id="GO:0007156">
    <property type="term" value="P:homophilic cell adhesion via plasma membrane adhesion molecules"/>
    <property type="evidence" value="ECO:0007669"/>
    <property type="project" value="TreeGrafter"/>
</dbReference>
<dbReference type="STRING" id="1940790.L21SP3_00150"/>
<dbReference type="Pfam" id="PF13927">
    <property type="entry name" value="Ig_3"/>
    <property type="match status" value="1"/>
</dbReference>
<evidence type="ECO:0000313" key="3">
    <source>
        <dbReference type="Proteomes" id="UP000188273"/>
    </source>
</evidence>
<dbReference type="SMART" id="SM00408">
    <property type="entry name" value="IGc2"/>
    <property type="match status" value="1"/>
</dbReference>
<dbReference type="CDD" id="cd00099">
    <property type="entry name" value="IgV"/>
    <property type="match status" value="1"/>
</dbReference>
<accession>A0A1Q2HM94</accession>
<dbReference type="OrthoDB" id="258532at2"/>
<dbReference type="InterPro" id="IPR003599">
    <property type="entry name" value="Ig_sub"/>
</dbReference>
<dbReference type="InterPro" id="IPR050958">
    <property type="entry name" value="Cell_Adh-Cytoskel_Orgn"/>
</dbReference>
<evidence type="ECO:0000313" key="2">
    <source>
        <dbReference type="EMBL" id="AQQ08374.1"/>
    </source>
</evidence>
<dbReference type="Proteomes" id="UP000188273">
    <property type="component" value="Chromosome"/>
</dbReference>
<dbReference type="InterPro" id="IPR036179">
    <property type="entry name" value="Ig-like_dom_sf"/>
</dbReference>
<evidence type="ECO:0000259" key="1">
    <source>
        <dbReference type="PROSITE" id="PS50835"/>
    </source>
</evidence>
<organism evidence="2 3">
    <name type="scientific">Sedimentisphaera cyanobacteriorum</name>
    <dbReference type="NCBI Taxonomy" id="1940790"/>
    <lineage>
        <taxon>Bacteria</taxon>
        <taxon>Pseudomonadati</taxon>
        <taxon>Planctomycetota</taxon>
        <taxon>Phycisphaerae</taxon>
        <taxon>Sedimentisphaerales</taxon>
        <taxon>Sedimentisphaeraceae</taxon>
        <taxon>Sedimentisphaera</taxon>
    </lineage>
</organism>
<dbReference type="GO" id="GO:0050808">
    <property type="term" value="P:synapse organization"/>
    <property type="evidence" value="ECO:0007669"/>
    <property type="project" value="TreeGrafter"/>
</dbReference>
<sequence>MCFALWGTASAEGVELISNGGFQDPNLPGANNYVTTVADWVSGHDDNLVRLETKEEDNRTAVPGLEGNQVLRMTGGWTTGVIQQSTYHPWSQAEVYRLSFNACSARWEAPATDGVMGARLLQDDAEMTELWSTEFNMTGTHTGETVVGDWEPYQTFEFEIDPALFSGEGVSEGSDLILEVSSVNRNHWVDNVSLQAEPAAGAHNPVPAYGAENAGTPAGNLVDVNLQWNTGLDPANPSQINPAITEHHLFMSEDQNVSEDPNLYYVDTIALGTESPETASVTVTGLNFDGLYYWSVDEGLGYPVGSPDNIAGADWMFETQKSVPIITQQPENQVVSTGDTATFTITADSISQETYQWYLSADQVADPAQDQAIGSPDTDPTLTIDNVQLSDEGYYYCEVTNDGGTAYSDAAGLAVKRIVAHWTLDTADFVNDTYLDSSSEGRDAIPYAVPAVDAFVPGVDPAKTNEGLDLDENPDAAALAGTDSPAEFSDEITVSLWVKSAGVPGSWVGIVSKRQEPDWQSGSDWYWTIDPTGDNMSINSAGVDSEGLSYDPPAEGEWTHLAFTANAEGGKLYYNGVNVDSEPEFELNKTDAELVIGGSILRDEGTIGGVFNGVMDDVRIYNYAKDEAEIADLYYDISETPVCSNILELDLQFDVAGGGPEGDQPDCKIGLPDFLEFASTWLNCGLYPEDYCY</sequence>
<dbReference type="GO" id="GO:0005886">
    <property type="term" value="C:plasma membrane"/>
    <property type="evidence" value="ECO:0007669"/>
    <property type="project" value="TreeGrafter"/>
</dbReference>
<feature type="domain" description="Ig-like" evidence="1">
    <location>
        <begin position="324"/>
        <end position="414"/>
    </location>
</feature>
<dbReference type="PANTHER" id="PTHR45080:SF32">
    <property type="entry name" value="MAM DOMAIN CONTAINING GLYCOSYLPHOSPHATIDYLINOSITOL ANCHOR 1"/>
    <property type="match status" value="1"/>
</dbReference>
<gene>
    <name evidence="2" type="ORF">L21SP3_00150</name>
</gene>
<dbReference type="PROSITE" id="PS50835">
    <property type="entry name" value="IG_LIKE"/>
    <property type="match status" value="1"/>
</dbReference>
<protein>
    <submittedName>
        <fullName evidence="2">Immunoglobulin I-set domain protein</fullName>
    </submittedName>
</protein>
<dbReference type="Pfam" id="PF13385">
    <property type="entry name" value="Laminin_G_3"/>
    <property type="match status" value="1"/>
</dbReference>
<dbReference type="InterPro" id="IPR013320">
    <property type="entry name" value="ConA-like_dom_sf"/>
</dbReference>
<dbReference type="AlphaFoldDB" id="A0A1Q2HM94"/>
<dbReference type="Gene3D" id="2.60.40.10">
    <property type="entry name" value="Immunoglobulins"/>
    <property type="match status" value="1"/>
</dbReference>
<dbReference type="InterPro" id="IPR013783">
    <property type="entry name" value="Ig-like_fold"/>
</dbReference>
<dbReference type="PANTHER" id="PTHR45080">
    <property type="entry name" value="CONTACTIN 5"/>
    <property type="match status" value="1"/>
</dbReference>
<proteinExistence type="predicted"/>
<reference evidence="3" key="1">
    <citation type="submission" date="2017-02" db="EMBL/GenBank/DDBJ databases">
        <title>Comparative genomics and description of representatives of a novel lineage of planctomycetes thriving in anoxic sediments.</title>
        <authorList>
            <person name="Spring S."/>
            <person name="Bunk B."/>
            <person name="Sproer C."/>
            <person name="Klenk H.-P."/>
        </authorList>
    </citation>
    <scope>NUCLEOTIDE SEQUENCE [LARGE SCALE GENOMIC DNA]</scope>
    <source>
        <strain evidence="3">L21-RPul-D3</strain>
    </source>
</reference>
<dbReference type="SUPFAM" id="SSF48726">
    <property type="entry name" value="Immunoglobulin"/>
    <property type="match status" value="1"/>
</dbReference>
<dbReference type="Gene3D" id="2.60.120.200">
    <property type="match status" value="1"/>
</dbReference>
<dbReference type="RefSeq" id="WP_161488033.1">
    <property type="nucleotide sequence ID" value="NZ_CP019633.1"/>
</dbReference>
<dbReference type="SMART" id="SM00409">
    <property type="entry name" value="IG"/>
    <property type="match status" value="1"/>
</dbReference>
<dbReference type="KEGG" id="pbu:L21SP3_00150"/>
<name>A0A1Q2HM94_9BACT</name>